<evidence type="ECO:0000313" key="1">
    <source>
        <dbReference type="EMBL" id="CAH2208933.1"/>
    </source>
</evidence>
<feature type="non-terminal residue" evidence="1">
    <location>
        <position position="1"/>
    </location>
</feature>
<reference evidence="1" key="1">
    <citation type="submission" date="2022-03" db="EMBL/GenBank/DDBJ databases">
        <authorList>
            <person name="Lindestad O."/>
        </authorList>
    </citation>
    <scope>NUCLEOTIDE SEQUENCE</scope>
</reference>
<protein>
    <submittedName>
        <fullName evidence="1">Jg418 protein</fullName>
    </submittedName>
</protein>
<dbReference type="AlphaFoldDB" id="A0A8S4QKL4"/>
<comment type="caution">
    <text evidence="1">The sequence shown here is derived from an EMBL/GenBank/DDBJ whole genome shotgun (WGS) entry which is preliminary data.</text>
</comment>
<dbReference type="EMBL" id="CAKXAJ010004877">
    <property type="protein sequence ID" value="CAH2208933.1"/>
    <property type="molecule type" value="Genomic_DNA"/>
</dbReference>
<proteinExistence type="predicted"/>
<organism evidence="1 2">
    <name type="scientific">Pararge aegeria aegeria</name>
    <dbReference type="NCBI Taxonomy" id="348720"/>
    <lineage>
        <taxon>Eukaryota</taxon>
        <taxon>Metazoa</taxon>
        <taxon>Ecdysozoa</taxon>
        <taxon>Arthropoda</taxon>
        <taxon>Hexapoda</taxon>
        <taxon>Insecta</taxon>
        <taxon>Pterygota</taxon>
        <taxon>Neoptera</taxon>
        <taxon>Endopterygota</taxon>
        <taxon>Lepidoptera</taxon>
        <taxon>Glossata</taxon>
        <taxon>Ditrysia</taxon>
        <taxon>Papilionoidea</taxon>
        <taxon>Nymphalidae</taxon>
        <taxon>Satyrinae</taxon>
        <taxon>Satyrini</taxon>
        <taxon>Parargina</taxon>
        <taxon>Pararge</taxon>
    </lineage>
</organism>
<sequence length="37" mass="3919">AIMTANGKLDKNAKNDPSIATLDEAMLMTGKSVNIKL</sequence>
<dbReference type="Proteomes" id="UP000838756">
    <property type="component" value="Unassembled WGS sequence"/>
</dbReference>
<gene>
    <name evidence="1" type="primary">jg418</name>
    <name evidence="1" type="ORF">PAEG_LOCUS1393</name>
</gene>
<accession>A0A8S4QKL4</accession>
<evidence type="ECO:0000313" key="2">
    <source>
        <dbReference type="Proteomes" id="UP000838756"/>
    </source>
</evidence>
<keyword evidence="2" id="KW-1185">Reference proteome</keyword>
<name>A0A8S4QKL4_9NEOP</name>